<dbReference type="RefSeq" id="WP_068804302.1">
    <property type="nucleotide sequence ID" value="NZ_CP014671.1"/>
</dbReference>
<dbReference type="GO" id="GO:0010945">
    <property type="term" value="F:coenzyme A diphosphatase activity"/>
    <property type="evidence" value="ECO:0007669"/>
    <property type="project" value="InterPro"/>
</dbReference>
<reference evidence="9" key="1">
    <citation type="submission" date="2016-03" db="EMBL/GenBank/DDBJ databases">
        <title>Complete genome sequence of Solimmundus cernigliae, representing a novel lineage of polycyclic aromatic hydrocarbon degraders within the Gammaproteobacteria.</title>
        <authorList>
            <person name="Singleton D.R."/>
            <person name="Dickey A.N."/>
            <person name="Scholl E.H."/>
            <person name="Wright F.A."/>
            <person name="Aitken M.D."/>
        </authorList>
    </citation>
    <scope>NUCLEOTIDE SEQUENCE [LARGE SCALE GENOMIC DNA]</scope>
    <source>
        <strain evidence="9">TR3.2</strain>
    </source>
</reference>
<comment type="cofactor">
    <cofactor evidence="2">
        <name>Mg(2+)</name>
        <dbReference type="ChEBI" id="CHEBI:18420"/>
    </cofactor>
</comment>
<comment type="cofactor">
    <cofactor evidence="1">
        <name>Mn(2+)</name>
        <dbReference type="ChEBI" id="CHEBI:29035"/>
    </cofactor>
</comment>
<name>A0A1B1YU67_9GAMM</name>
<dbReference type="FunCoup" id="A0A1B1YU67">
    <property type="interactions" value="191"/>
</dbReference>
<evidence type="ECO:0000256" key="3">
    <source>
        <dbReference type="ARBA" id="ARBA00022723"/>
    </source>
</evidence>
<dbReference type="KEGG" id="gbi:PG2T_08810"/>
<keyword evidence="6" id="KW-0464">Manganese</keyword>
<dbReference type="AlphaFoldDB" id="A0A1B1YU67"/>
<dbReference type="STRING" id="1810504.PG2T_08810"/>
<dbReference type="Pfam" id="PF00293">
    <property type="entry name" value="NUDIX"/>
    <property type="match status" value="1"/>
</dbReference>
<proteinExistence type="predicted"/>
<sequence length="222" mass="23976">MISLSSLSPPSLRERLLAALSGPLPGRSGQARMAPAPYFGSMDERWLAIPQDHREAAVLLLLYPGAGGHPALALIRRPDYDGPHSGQVALPGGRREGDEALAHTALRETQEELGVDPAALDLLGALSPLYVRASNHLVYPFVASAAARPDFVPCAREVAAVIETPLERLLNPRYRGFEVVRFESLGRVRVPYFALPGTRIWGATGMILGEFLTVLEQTHDAA</sequence>
<dbReference type="SUPFAM" id="SSF55811">
    <property type="entry name" value="Nudix"/>
    <property type="match status" value="1"/>
</dbReference>
<keyword evidence="5" id="KW-0460">Magnesium</keyword>
<keyword evidence="9" id="KW-1185">Reference proteome</keyword>
<dbReference type="OrthoDB" id="9802805at2"/>
<dbReference type="PANTHER" id="PTHR12992">
    <property type="entry name" value="NUDIX HYDROLASE"/>
    <property type="match status" value="1"/>
</dbReference>
<dbReference type="InParanoid" id="A0A1B1YU67"/>
<gene>
    <name evidence="8" type="ORF">PG2T_08810</name>
</gene>
<accession>A0A1B1YU67</accession>
<dbReference type="Proteomes" id="UP000092952">
    <property type="component" value="Chromosome"/>
</dbReference>
<dbReference type="CDD" id="cd03426">
    <property type="entry name" value="NUDIX_CoAse_Nudt7"/>
    <property type="match status" value="1"/>
</dbReference>
<dbReference type="InterPro" id="IPR000086">
    <property type="entry name" value="NUDIX_hydrolase_dom"/>
</dbReference>
<evidence type="ECO:0000256" key="1">
    <source>
        <dbReference type="ARBA" id="ARBA00001936"/>
    </source>
</evidence>
<organism evidence="8 9">
    <name type="scientific">Immundisolibacter cernigliae</name>
    <dbReference type="NCBI Taxonomy" id="1810504"/>
    <lineage>
        <taxon>Bacteria</taxon>
        <taxon>Pseudomonadati</taxon>
        <taxon>Pseudomonadota</taxon>
        <taxon>Gammaproteobacteria</taxon>
        <taxon>Immundisolibacterales</taxon>
        <taxon>Immundisolibacteraceae</taxon>
        <taxon>Immundisolibacter</taxon>
    </lineage>
</organism>
<dbReference type="GO" id="GO:0046872">
    <property type="term" value="F:metal ion binding"/>
    <property type="evidence" value="ECO:0007669"/>
    <property type="project" value="UniProtKB-KW"/>
</dbReference>
<feature type="domain" description="Nudix hydrolase" evidence="7">
    <location>
        <begin position="52"/>
        <end position="187"/>
    </location>
</feature>
<dbReference type="InterPro" id="IPR020084">
    <property type="entry name" value="NUDIX_hydrolase_CS"/>
</dbReference>
<dbReference type="PROSITE" id="PS00893">
    <property type="entry name" value="NUDIX_BOX"/>
    <property type="match status" value="1"/>
</dbReference>
<evidence type="ECO:0000259" key="7">
    <source>
        <dbReference type="PROSITE" id="PS51462"/>
    </source>
</evidence>
<dbReference type="InterPro" id="IPR045121">
    <property type="entry name" value="CoAse"/>
</dbReference>
<dbReference type="PANTHER" id="PTHR12992:SF11">
    <property type="entry name" value="MITOCHONDRIAL COENZYME A DIPHOSPHATASE NUDT8"/>
    <property type="match status" value="1"/>
</dbReference>
<dbReference type="InterPro" id="IPR015797">
    <property type="entry name" value="NUDIX_hydrolase-like_dom_sf"/>
</dbReference>
<evidence type="ECO:0000256" key="5">
    <source>
        <dbReference type="ARBA" id="ARBA00022842"/>
    </source>
</evidence>
<evidence type="ECO:0000313" key="9">
    <source>
        <dbReference type="Proteomes" id="UP000092952"/>
    </source>
</evidence>
<dbReference type="Gene3D" id="3.90.79.10">
    <property type="entry name" value="Nucleoside Triphosphate Pyrophosphohydrolase"/>
    <property type="match status" value="1"/>
</dbReference>
<dbReference type="PROSITE" id="PS51462">
    <property type="entry name" value="NUDIX"/>
    <property type="match status" value="1"/>
</dbReference>
<keyword evidence="3" id="KW-0479">Metal-binding</keyword>
<dbReference type="EMBL" id="CP014671">
    <property type="protein sequence ID" value="ANX04266.1"/>
    <property type="molecule type" value="Genomic_DNA"/>
</dbReference>
<evidence type="ECO:0000313" key="8">
    <source>
        <dbReference type="EMBL" id="ANX04266.1"/>
    </source>
</evidence>
<evidence type="ECO:0000256" key="4">
    <source>
        <dbReference type="ARBA" id="ARBA00022801"/>
    </source>
</evidence>
<evidence type="ECO:0000256" key="2">
    <source>
        <dbReference type="ARBA" id="ARBA00001946"/>
    </source>
</evidence>
<evidence type="ECO:0000256" key="6">
    <source>
        <dbReference type="ARBA" id="ARBA00023211"/>
    </source>
</evidence>
<protein>
    <recommendedName>
        <fullName evidence="7">Nudix hydrolase domain-containing protein</fullName>
    </recommendedName>
</protein>
<keyword evidence="4" id="KW-0378">Hydrolase</keyword>